<gene>
    <name evidence="2" type="ordered locus">Snas_5012</name>
</gene>
<feature type="signal peptide" evidence="1">
    <location>
        <begin position="1"/>
        <end position="29"/>
    </location>
</feature>
<dbReference type="RefSeq" id="WP_013020220.1">
    <property type="nucleotide sequence ID" value="NC_013947.1"/>
</dbReference>
<feature type="chain" id="PRO_5039548179" description="Secreted protein" evidence="1">
    <location>
        <begin position="30"/>
        <end position="105"/>
    </location>
</feature>
<sequence length="105" mass="11125">MRKFIRIAAATAIAAVAVAVPTSAASAHASASGSEVPCEEWYIDADHDSLWNNCDAQGRRQQIEVTDTQGGVSPLCMKPGVNVLAYGEVGTGYIRAVHWKGKYCG</sequence>
<dbReference type="EMBL" id="CP001778">
    <property type="protein sequence ID" value="ADD44649.1"/>
    <property type="molecule type" value="Genomic_DNA"/>
</dbReference>
<evidence type="ECO:0000256" key="1">
    <source>
        <dbReference type="SAM" id="SignalP"/>
    </source>
</evidence>
<name>D3Q9V3_STANL</name>
<dbReference type="AlphaFoldDB" id="D3Q9V3"/>
<dbReference type="KEGG" id="sna:Snas_5012"/>
<keyword evidence="1" id="KW-0732">Signal</keyword>
<evidence type="ECO:0000313" key="2">
    <source>
        <dbReference type="EMBL" id="ADD44649.1"/>
    </source>
</evidence>
<accession>D3Q9V3</accession>
<organism evidence="2 3">
    <name type="scientific">Stackebrandtia nassauensis (strain DSM 44728 / CIP 108903 / NRRL B-16338 / NBRC 102104 / LLR-40K-21)</name>
    <dbReference type="NCBI Taxonomy" id="446470"/>
    <lineage>
        <taxon>Bacteria</taxon>
        <taxon>Bacillati</taxon>
        <taxon>Actinomycetota</taxon>
        <taxon>Actinomycetes</taxon>
        <taxon>Glycomycetales</taxon>
        <taxon>Glycomycetaceae</taxon>
        <taxon>Stackebrandtia</taxon>
    </lineage>
</organism>
<reference evidence="2 3" key="1">
    <citation type="journal article" date="2009" name="Stand. Genomic Sci.">
        <title>Complete genome sequence of Stackebrandtia nassauensis type strain (LLR-40K-21).</title>
        <authorList>
            <person name="Munk C."/>
            <person name="Lapidus A."/>
            <person name="Copeland A."/>
            <person name="Jando M."/>
            <person name="Mayilraj S."/>
            <person name="Glavina Del Rio T."/>
            <person name="Nolan M."/>
            <person name="Chen F."/>
            <person name="Lucas S."/>
            <person name="Tice H."/>
            <person name="Cheng J.F."/>
            <person name="Han C."/>
            <person name="Detter J.C."/>
            <person name="Bruce D."/>
            <person name="Goodwin L."/>
            <person name="Chain P."/>
            <person name="Pitluck S."/>
            <person name="Goker M."/>
            <person name="Ovchinikova G."/>
            <person name="Pati A."/>
            <person name="Ivanova N."/>
            <person name="Mavromatis K."/>
            <person name="Chen A."/>
            <person name="Palaniappan K."/>
            <person name="Land M."/>
            <person name="Hauser L."/>
            <person name="Chang Y.J."/>
            <person name="Jeffries C.D."/>
            <person name="Bristow J."/>
            <person name="Eisen J.A."/>
            <person name="Markowitz V."/>
            <person name="Hugenholtz P."/>
            <person name="Kyrpides N.C."/>
            <person name="Klenk H.P."/>
        </authorList>
    </citation>
    <scope>NUCLEOTIDE SEQUENCE [LARGE SCALE GENOMIC DNA]</scope>
    <source>
        <strain evidence="3">DSM 44728 / CIP 108903 / NRRL B-16338 / NBRC 102104 / LLR-40K-21</strain>
    </source>
</reference>
<evidence type="ECO:0008006" key="4">
    <source>
        <dbReference type="Google" id="ProtNLM"/>
    </source>
</evidence>
<dbReference type="HOGENOM" id="CLU_2234925_0_0_11"/>
<protein>
    <recommendedName>
        <fullName evidence="4">Secreted protein</fullName>
    </recommendedName>
</protein>
<evidence type="ECO:0000313" key="3">
    <source>
        <dbReference type="Proteomes" id="UP000000844"/>
    </source>
</evidence>
<keyword evidence="3" id="KW-1185">Reference proteome</keyword>
<proteinExistence type="predicted"/>
<dbReference type="Proteomes" id="UP000000844">
    <property type="component" value="Chromosome"/>
</dbReference>